<comment type="similarity">
    <text evidence="1 5">Belongs to the 5-formyltetrahydrofolate cyclo-ligase family.</text>
</comment>
<evidence type="ECO:0000256" key="3">
    <source>
        <dbReference type="ARBA" id="ARBA00022840"/>
    </source>
</evidence>
<reference evidence="7" key="1">
    <citation type="submission" date="2023-03" db="EMBL/GenBank/DDBJ databases">
        <title>Andean soil-derived lignocellulolytic bacterial consortium as a source of novel taxa and putative plastic-active enzymes.</title>
        <authorList>
            <person name="Diaz-Garcia L."/>
            <person name="Chuvochina M."/>
            <person name="Feuerriegel G."/>
            <person name="Bunk B."/>
            <person name="Sproer C."/>
            <person name="Streit W.R."/>
            <person name="Rodriguez L.M."/>
            <person name="Overmann J."/>
            <person name="Jimenez D.J."/>
        </authorList>
    </citation>
    <scope>NUCLEOTIDE SEQUENCE</scope>
    <source>
        <strain evidence="7">MAG 26</strain>
    </source>
</reference>
<dbReference type="PANTHER" id="PTHR23407:SF1">
    <property type="entry name" value="5-FORMYLTETRAHYDROFOLATE CYCLO-LIGASE"/>
    <property type="match status" value="1"/>
</dbReference>
<dbReference type="Gene3D" id="3.40.50.10420">
    <property type="entry name" value="NagB/RpiA/CoA transferase-like"/>
    <property type="match status" value="1"/>
</dbReference>
<sequence>MLDEVQQRKQALRSEMRKLRRDYAASLDDGTRALLFRRPPGPVMELVPPGAIVGVYYDIPGEAPARGYARFLHELGYTVALPAFTGKTAPMHFREWSDPFGESDLENGPYGPQPIAGDSEVEPDVVFVPLVAFTETGERMGQGAAHYDGWLAGHPDAVTIGMAWDVQKVDHLPTEPHDIPLRAIVTPSQFYGPFA</sequence>
<dbReference type="GO" id="GO:0035999">
    <property type="term" value="P:tetrahydrofolate interconversion"/>
    <property type="evidence" value="ECO:0007669"/>
    <property type="project" value="TreeGrafter"/>
</dbReference>
<dbReference type="InterPro" id="IPR002698">
    <property type="entry name" value="FTHF_cligase"/>
</dbReference>
<dbReference type="SUPFAM" id="SSF100950">
    <property type="entry name" value="NagB/RpiA/CoA transferase-like"/>
    <property type="match status" value="1"/>
</dbReference>
<dbReference type="EMBL" id="CP119316">
    <property type="protein sequence ID" value="WEK47180.1"/>
    <property type="molecule type" value="Genomic_DNA"/>
</dbReference>
<dbReference type="GO" id="GO:0030272">
    <property type="term" value="F:5-formyltetrahydrofolate cyclo-ligase activity"/>
    <property type="evidence" value="ECO:0007669"/>
    <property type="project" value="UniProtKB-EC"/>
</dbReference>
<dbReference type="PANTHER" id="PTHR23407">
    <property type="entry name" value="ATPASE INHIBITOR/5-FORMYLTETRAHYDROFOLATE CYCLO-LIGASE"/>
    <property type="match status" value="1"/>
</dbReference>
<evidence type="ECO:0000313" key="8">
    <source>
        <dbReference type="Proteomes" id="UP001218362"/>
    </source>
</evidence>
<comment type="catalytic activity">
    <reaction evidence="5">
        <text>(6S)-5-formyl-5,6,7,8-tetrahydrofolate + ATP = (6R)-5,10-methenyltetrahydrofolate + ADP + phosphate</text>
        <dbReference type="Rhea" id="RHEA:10488"/>
        <dbReference type="ChEBI" id="CHEBI:30616"/>
        <dbReference type="ChEBI" id="CHEBI:43474"/>
        <dbReference type="ChEBI" id="CHEBI:57455"/>
        <dbReference type="ChEBI" id="CHEBI:57457"/>
        <dbReference type="ChEBI" id="CHEBI:456216"/>
        <dbReference type="EC" id="6.3.3.2"/>
    </reaction>
</comment>
<dbReference type="KEGG" id="acob:P0Y56_02540"/>
<evidence type="ECO:0000256" key="5">
    <source>
        <dbReference type="RuleBase" id="RU361279"/>
    </source>
</evidence>
<comment type="cofactor">
    <cofactor evidence="5">
        <name>Mg(2+)</name>
        <dbReference type="ChEBI" id="CHEBI:18420"/>
    </cofactor>
</comment>
<dbReference type="Pfam" id="PF01812">
    <property type="entry name" value="5-FTHF_cyc-lig"/>
    <property type="match status" value="1"/>
</dbReference>
<keyword evidence="2 4" id="KW-0547">Nucleotide-binding</keyword>
<evidence type="ECO:0000313" key="7">
    <source>
        <dbReference type="EMBL" id="WEK47180.1"/>
    </source>
</evidence>
<dbReference type="InterPro" id="IPR037171">
    <property type="entry name" value="NagB/RpiA_transferase-like"/>
</dbReference>
<feature type="binding site" evidence="4">
    <location>
        <position position="62"/>
    </location>
    <ligand>
        <name>substrate</name>
    </ligand>
</feature>
<evidence type="ECO:0000256" key="1">
    <source>
        <dbReference type="ARBA" id="ARBA00010638"/>
    </source>
</evidence>
<dbReference type="EC" id="6.3.3.2" evidence="5"/>
<dbReference type="PIRSF" id="PIRSF006806">
    <property type="entry name" value="FTHF_cligase"/>
    <property type="match status" value="1"/>
</dbReference>
<name>A0AAJ5X746_9SPHN</name>
<gene>
    <name evidence="7" type="ORF">P0Y56_02540</name>
</gene>
<evidence type="ECO:0000256" key="2">
    <source>
        <dbReference type="ARBA" id="ARBA00022741"/>
    </source>
</evidence>
<dbReference type="InterPro" id="IPR024185">
    <property type="entry name" value="FTHF_cligase-like_sf"/>
</dbReference>
<evidence type="ECO:0000256" key="4">
    <source>
        <dbReference type="PIRSR" id="PIRSR006806-1"/>
    </source>
</evidence>
<keyword evidence="5" id="KW-0460">Magnesium</keyword>
<dbReference type="Proteomes" id="UP001218362">
    <property type="component" value="Chromosome"/>
</dbReference>
<feature type="coiled-coil region" evidence="6">
    <location>
        <begin position="2"/>
        <end position="29"/>
    </location>
</feature>
<organism evidence="7 8">
    <name type="scientific">Candidatus Andeanibacterium colombiense</name>
    <dbReference type="NCBI Taxonomy" id="3121345"/>
    <lineage>
        <taxon>Bacteria</taxon>
        <taxon>Pseudomonadati</taxon>
        <taxon>Pseudomonadota</taxon>
        <taxon>Alphaproteobacteria</taxon>
        <taxon>Sphingomonadales</taxon>
        <taxon>Sphingomonadaceae</taxon>
        <taxon>Candidatus Andeanibacterium</taxon>
    </lineage>
</organism>
<dbReference type="GO" id="GO:0046872">
    <property type="term" value="F:metal ion binding"/>
    <property type="evidence" value="ECO:0007669"/>
    <property type="project" value="UniProtKB-KW"/>
</dbReference>
<dbReference type="GO" id="GO:0005524">
    <property type="term" value="F:ATP binding"/>
    <property type="evidence" value="ECO:0007669"/>
    <property type="project" value="UniProtKB-KW"/>
</dbReference>
<keyword evidence="7" id="KW-0436">Ligase</keyword>
<keyword evidence="5" id="KW-0479">Metal-binding</keyword>
<dbReference type="NCBIfam" id="TIGR02727">
    <property type="entry name" value="MTHFS_bact"/>
    <property type="match status" value="1"/>
</dbReference>
<dbReference type="AlphaFoldDB" id="A0AAJ5X746"/>
<protein>
    <recommendedName>
        <fullName evidence="5">5-formyltetrahydrofolate cyclo-ligase</fullName>
        <ecNumber evidence="5">6.3.3.2</ecNumber>
    </recommendedName>
</protein>
<feature type="binding site" evidence="4">
    <location>
        <begin position="139"/>
        <end position="147"/>
    </location>
    <ligand>
        <name>ATP</name>
        <dbReference type="ChEBI" id="CHEBI:30616"/>
    </ligand>
</feature>
<proteinExistence type="inferred from homology"/>
<keyword evidence="3 4" id="KW-0067">ATP-binding</keyword>
<accession>A0AAJ5X746</accession>
<keyword evidence="6" id="KW-0175">Coiled coil</keyword>
<dbReference type="GO" id="GO:0009396">
    <property type="term" value="P:folic acid-containing compound biosynthetic process"/>
    <property type="evidence" value="ECO:0007669"/>
    <property type="project" value="TreeGrafter"/>
</dbReference>
<evidence type="ECO:0000256" key="6">
    <source>
        <dbReference type="SAM" id="Coils"/>
    </source>
</evidence>
<feature type="binding site" evidence="4">
    <location>
        <begin position="9"/>
        <end position="13"/>
    </location>
    <ligand>
        <name>ATP</name>
        <dbReference type="ChEBI" id="CHEBI:30616"/>
    </ligand>
</feature>